<evidence type="ECO:0000313" key="2">
    <source>
        <dbReference type="Proteomes" id="UP000611640"/>
    </source>
</evidence>
<dbReference type="AlphaFoldDB" id="A0A7R7DMJ2"/>
<name>A0A7R7DMJ2_9ACTN</name>
<dbReference type="RefSeq" id="WP_203961029.1">
    <property type="nucleotide sequence ID" value="NZ_AP023355.1"/>
</dbReference>
<organism evidence="1 2">
    <name type="scientific">Actinocatenispora thailandica</name>
    <dbReference type="NCBI Taxonomy" id="227318"/>
    <lineage>
        <taxon>Bacteria</taxon>
        <taxon>Bacillati</taxon>
        <taxon>Actinomycetota</taxon>
        <taxon>Actinomycetes</taxon>
        <taxon>Micromonosporales</taxon>
        <taxon>Micromonosporaceae</taxon>
        <taxon>Actinocatenispora</taxon>
    </lineage>
</organism>
<gene>
    <name evidence="1" type="ORF">Athai_17830</name>
</gene>
<dbReference type="KEGG" id="atl:Athai_17830"/>
<keyword evidence="2" id="KW-1185">Reference proteome</keyword>
<sequence>MGRQPGDSAGPHRRLGPDVRHEIVTIMLLTRAVTDAVDVGPDSRARLDQLLSPGGARP</sequence>
<dbReference type="EMBL" id="AP023355">
    <property type="protein sequence ID" value="BCJ34280.1"/>
    <property type="molecule type" value="Genomic_DNA"/>
</dbReference>
<protein>
    <submittedName>
        <fullName evidence="1">Uncharacterized protein</fullName>
    </submittedName>
</protein>
<dbReference type="Proteomes" id="UP000611640">
    <property type="component" value="Chromosome"/>
</dbReference>
<proteinExistence type="predicted"/>
<evidence type="ECO:0000313" key="1">
    <source>
        <dbReference type="EMBL" id="BCJ34280.1"/>
    </source>
</evidence>
<reference evidence="1 2" key="1">
    <citation type="submission" date="2020-08" db="EMBL/GenBank/DDBJ databases">
        <title>Whole genome shotgun sequence of Actinocatenispora thailandica NBRC 105041.</title>
        <authorList>
            <person name="Komaki H."/>
            <person name="Tamura T."/>
        </authorList>
    </citation>
    <scope>NUCLEOTIDE SEQUENCE [LARGE SCALE GENOMIC DNA]</scope>
    <source>
        <strain evidence="1 2">NBRC 105041</strain>
    </source>
</reference>
<accession>A0A7R7DMJ2</accession>